<dbReference type="PANTHER" id="PTHR10605">
    <property type="entry name" value="HEPARAN SULFATE SULFOTRANSFERASE"/>
    <property type="match status" value="1"/>
</dbReference>
<accession>A0ABT0AHQ2</accession>
<reference evidence="3" key="1">
    <citation type="submission" date="2022-03" db="EMBL/GenBank/DDBJ databases">
        <title>Identification of a novel bacterium isolated from mangrove sediments.</title>
        <authorList>
            <person name="Pan X."/>
        </authorList>
    </citation>
    <scope>NUCLEOTIDE SEQUENCE</scope>
    <source>
        <strain evidence="3">B2637</strain>
    </source>
</reference>
<dbReference type="Pfam" id="PF13469">
    <property type="entry name" value="Sulfotransfer_3"/>
    <property type="match status" value="1"/>
</dbReference>
<sequence length="329" mass="36710">MQDTIERRTGIAAEPDGHPGMPARPAGTGDRAAALAQVAAAAGRPNLFVIGASKSGSSALHAYLRQHPDIAMSTEKEPCFFVDPAELAQAWPIMARRGCSHEPEAYLALWQGRAQARYRGEGSVYYSQAPARSGVAARIAATVPDARIIYVVREPVSRAIAHYWQRAKEFQERLPIERAMRENPIYRDTSDYALQLAEYRAHFAPEQIHVFAAEELRRDRHRVLDECFAWLGLPGVDYAKADLAERHRSPPTSRRERFPFVRALRDSALWAGMRGHLPDSLVGKLRAAATVSFDKQDVDEAAARAYLTEYLAPRRAAFEAMIGRTMDAW</sequence>
<evidence type="ECO:0000256" key="2">
    <source>
        <dbReference type="SAM" id="MobiDB-lite"/>
    </source>
</evidence>
<name>A0ABT0AHQ2_9SPHN</name>
<feature type="region of interest" description="Disordered" evidence="2">
    <location>
        <begin position="1"/>
        <end position="29"/>
    </location>
</feature>
<dbReference type="RefSeq" id="WP_243802887.1">
    <property type="nucleotide sequence ID" value="NZ_JALHAT010000058.1"/>
</dbReference>
<keyword evidence="4" id="KW-1185">Reference proteome</keyword>
<dbReference type="InterPro" id="IPR027417">
    <property type="entry name" value="P-loop_NTPase"/>
</dbReference>
<dbReference type="Gene3D" id="3.40.50.300">
    <property type="entry name" value="P-loop containing nucleotide triphosphate hydrolases"/>
    <property type="match status" value="1"/>
</dbReference>
<protein>
    <submittedName>
        <fullName evidence="3">Sulfotransferase</fullName>
    </submittedName>
</protein>
<evidence type="ECO:0000313" key="4">
    <source>
        <dbReference type="Proteomes" id="UP001162802"/>
    </source>
</evidence>
<evidence type="ECO:0000256" key="1">
    <source>
        <dbReference type="ARBA" id="ARBA00022679"/>
    </source>
</evidence>
<dbReference type="Proteomes" id="UP001162802">
    <property type="component" value="Unassembled WGS sequence"/>
</dbReference>
<dbReference type="EMBL" id="JALHAT010000058">
    <property type="protein sequence ID" value="MCJ1962726.1"/>
    <property type="molecule type" value="Genomic_DNA"/>
</dbReference>
<keyword evidence="1" id="KW-0808">Transferase</keyword>
<dbReference type="InterPro" id="IPR037359">
    <property type="entry name" value="NST/OST"/>
</dbReference>
<dbReference type="PANTHER" id="PTHR10605:SF56">
    <property type="entry name" value="BIFUNCTIONAL HEPARAN SULFATE N-DEACETYLASE_N-SULFOTRANSFERASE"/>
    <property type="match status" value="1"/>
</dbReference>
<evidence type="ECO:0000313" key="3">
    <source>
        <dbReference type="EMBL" id="MCJ1962726.1"/>
    </source>
</evidence>
<dbReference type="SUPFAM" id="SSF52540">
    <property type="entry name" value="P-loop containing nucleoside triphosphate hydrolases"/>
    <property type="match status" value="1"/>
</dbReference>
<proteinExistence type="predicted"/>
<comment type="caution">
    <text evidence="3">The sequence shown here is derived from an EMBL/GenBank/DDBJ whole genome shotgun (WGS) entry which is preliminary data.</text>
</comment>
<gene>
    <name evidence="3" type="ORF">MTR65_18725</name>
</gene>
<organism evidence="3 4">
    <name type="scientific">Novosphingobium mangrovi</name>
    <name type="common">ex Hu et al. 2023</name>
    <dbReference type="NCBI Taxonomy" id="2930094"/>
    <lineage>
        <taxon>Bacteria</taxon>
        <taxon>Pseudomonadati</taxon>
        <taxon>Pseudomonadota</taxon>
        <taxon>Alphaproteobacteria</taxon>
        <taxon>Sphingomonadales</taxon>
        <taxon>Sphingomonadaceae</taxon>
        <taxon>Novosphingobium</taxon>
    </lineage>
</organism>